<feature type="compositionally biased region" description="Low complexity" evidence="1">
    <location>
        <begin position="756"/>
        <end position="772"/>
    </location>
</feature>
<feature type="region of interest" description="Disordered" evidence="1">
    <location>
        <begin position="706"/>
        <end position="782"/>
    </location>
</feature>
<keyword evidence="3" id="KW-1185">Reference proteome</keyword>
<evidence type="ECO:0000313" key="3">
    <source>
        <dbReference type="Proteomes" id="UP000053890"/>
    </source>
</evidence>
<feature type="compositionally biased region" description="Low complexity" evidence="1">
    <location>
        <begin position="82"/>
        <end position="95"/>
    </location>
</feature>
<dbReference type="InterPro" id="IPR012340">
    <property type="entry name" value="NA-bd_OB-fold"/>
</dbReference>
<feature type="region of interest" description="Disordered" evidence="1">
    <location>
        <begin position="287"/>
        <end position="310"/>
    </location>
</feature>
<evidence type="ECO:0000313" key="2">
    <source>
        <dbReference type="EMBL" id="KPV75202.1"/>
    </source>
</evidence>
<dbReference type="OrthoDB" id="25571at2759"/>
<dbReference type="GeneID" id="28977179"/>
<dbReference type="RefSeq" id="XP_018271251.1">
    <property type="nucleotide sequence ID" value="XM_018416731.1"/>
</dbReference>
<feature type="compositionally biased region" description="Pro residues" evidence="1">
    <location>
        <begin position="109"/>
        <end position="119"/>
    </location>
</feature>
<dbReference type="Proteomes" id="UP000053890">
    <property type="component" value="Unassembled WGS sequence"/>
</dbReference>
<sequence>MAQPRTRTSTRTSSRSSAPSSSARRPPPAPPAASLPLPASIRGGEGFYPASSSAASTSTSARPSTGEPLKRPTGVPRPPTSSRPRTLRPTVPRSPASSQESLIIVEPASPHPAPAPPRRPATKRTTTPSLSPSPSRSTTPTPTLASARSTTPTYDPLPPSSSSTSTVRRPLPPSCFRPRPPSPPPRPRSPSPEVVSPSPRKRPRLRPSSPSSATAPFPADLSSSLVPALRDTDFTALDPASTYRLDASLLFRAEYLELGAPTFAQGGKRGYGGAAATKWERDRARARAQAGAGRGGGATRDEDGCGEVPRWARTDDDREWEEDVLQRLSSRLAAPTTTTASTALVPLLFAADVARLRGPVRLGEAGAALECYVVGREWPVRTGVWTGWVVAKEWREKENSWVYAVDDGTDVLEVVCPSSSFSPSSSLPGTTSAAQLPLFLSRPSTSSTTSATTSSAAVSPRKALAAAQFGHLEQRAEQQSERVEVREGECVRVVGRVEERRMVWDEGRRVVALRMDILDDVNALSMHHTQAAQLHRTLYALPFDARTRLAQVERDELEARQAAWETASCATATTSGTGGGSEWGGRGGGSVASSPGRGTHYRPTRPSKLAREDLTLSNFIIYVRHHLRKRYVVAIPFPGSPTDFDMSPPPSSQRSPSSSSPSSSTSSSSTSRHTAELALPFTLAAIQANAHLSLFASRLAQEQARVARDKERGVRPGAATRAWVAPPPMGSGRGAQHVSRGSVGMGAARLLPPPSASSSTSSSSRRSRAPLAPHEHEPPLLEGAELERAIARVWREAIRTMRKAGMVVEAEDATARGDETVPAGELGGKVVEDELPDLPRWERGRGAPALAPQTPRRRAGRVGEDEDEGTPRAAQPAGGCPWGDVKLFGPDEEDEDPSGQDGLGTPRASRALGAARIAPPPVTPARPKAHGPTPTWSASSGTSSTSSSTAQAQQSFQLVTAGSLAPLLLTVLSTLFDHRRRPDKRSGAPPPSSVRERDLRVVLHGDERWAAVAQYSEAVGKALEVLASEGRVERHGLGWRPSGMGRGR</sequence>
<feature type="region of interest" description="Disordered" evidence="1">
    <location>
        <begin position="643"/>
        <end position="671"/>
    </location>
</feature>
<feature type="compositionally biased region" description="Low complexity" evidence="1">
    <location>
        <begin position="652"/>
        <end position="671"/>
    </location>
</feature>
<name>A0A194S3N1_RHOGW</name>
<gene>
    <name evidence="2" type="ORF">RHOBADRAFT_53213</name>
</gene>
<dbReference type="STRING" id="578459.A0A194S3N1"/>
<feature type="compositionally biased region" description="Pro residues" evidence="1">
    <location>
        <begin position="170"/>
        <end position="190"/>
    </location>
</feature>
<feature type="compositionally biased region" description="Low complexity" evidence="1">
    <location>
        <begin position="1"/>
        <end position="24"/>
    </location>
</feature>
<feature type="region of interest" description="Disordered" evidence="1">
    <location>
        <begin position="1"/>
        <end position="219"/>
    </location>
</feature>
<feature type="compositionally biased region" description="Gly residues" evidence="1">
    <location>
        <begin position="576"/>
        <end position="590"/>
    </location>
</feature>
<feature type="compositionally biased region" description="Low complexity" evidence="1">
    <location>
        <begin position="50"/>
        <end position="61"/>
    </location>
</feature>
<feature type="compositionally biased region" description="Low complexity" evidence="1">
    <location>
        <begin position="937"/>
        <end position="949"/>
    </location>
</feature>
<feature type="region of interest" description="Disordered" evidence="1">
    <location>
        <begin position="813"/>
        <end position="949"/>
    </location>
</feature>
<dbReference type="EMBL" id="KQ474078">
    <property type="protein sequence ID" value="KPV75202.1"/>
    <property type="molecule type" value="Genomic_DNA"/>
</dbReference>
<reference evidence="2 3" key="1">
    <citation type="journal article" date="2015" name="Front. Microbiol.">
        <title>Genome sequence of the plant growth promoting endophytic yeast Rhodotorula graminis WP1.</title>
        <authorList>
            <person name="Firrincieli A."/>
            <person name="Otillar R."/>
            <person name="Salamov A."/>
            <person name="Schmutz J."/>
            <person name="Khan Z."/>
            <person name="Redman R.S."/>
            <person name="Fleck N.D."/>
            <person name="Lindquist E."/>
            <person name="Grigoriev I.V."/>
            <person name="Doty S.L."/>
        </authorList>
    </citation>
    <scope>NUCLEOTIDE SEQUENCE [LARGE SCALE GENOMIC DNA]</scope>
    <source>
        <strain evidence="2 3">WP1</strain>
    </source>
</reference>
<proteinExistence type="predicted"/>
<dbReference type="OMA" id="WGDVKLE"/>
<dbReference type="Gene3D" id="2.40.50.140">
    <property type="entry name" value="Nucleic acid-binding proteins"/>
    <property type="match status" value="1"/>
</dbReference>
<organism evidence="2 3">
    <name type="scientific">Rhodotorula graminis (strain WP1)</name>
    <dbReference type="NCBI Taxonomy" id="578459"/>
    <lineage>
        <taxon>Eukaryota</taxon>
        <taxon>Fungi</taxon>
        <taxon>Dikarya</taxon>
        <taxon>Basidiomycota</taxon>
        <taxon>Pucciniomycotina</taxon>
        <taxon>Microbotryomycetes</taxon>
        <taxon>Sporidiobolales</taxon>
        <taxon>Sporidiobolaceae</taxon>
        <taxon>Rhodotorula</taxon>
    </lineage>
</organism>
<feature type="region of interest" description="Disordered" evidence="1">
    <location>
        <begin position="568"/>
        <end position="606"/>
    </location>
</feature>
<evidence type="ECO:0008006" key="4">
    <source>
        <dbReference type="Google" id="ProtNLM"/>
    </source>
</evidence>
<evidence type="ECO:0000256" key="1">
    <source>
        <dbReference type="SAM" id="MobiDB-lite"/>
    </source>
</evidence>
<dbReference type="AlphaFoldDB" id="A0A194S3N1"/>
<accession>A0A194S3N1</accession>
<protein>
    <recommendedName>
        <fullName evidence="4">CST complex subunit Stn1 N-terminal domain-containing protein</fullName>
    </recommendedName>
</protein>
<feature type="compositionally biased region" description="Low complexity" evidence="1">
    <location>
        <begin position="123"/>
        <end position="169"/>
    </location>
</feature>
<feature type="compositionally biased region" description="Basic and acidic residues" evidence="1">
    <location>
        <begin position="773"/>
        <end position="782"/>
    </location>
</feature>